<feature type="domain" description="Vacuolar membrane-associated protein Iml1 N-terminal" evidence="2">
    <location>
        <begin position="134"/>
        <end position="419"/>
    </location>
</feature>
<dbReference type="InterPro" id="IPR048255">
    <property type="entry name" value="IML1_N"/>
</dbReference>
<dbReference type="GO" id="GO:1990130">
    <property type="term" value="C:GATOR1 complex"/>
    <property type="evidence" value="ECO:0007669"/>
    <property type="project" value="TreeGrafter"/>
</dbReference>
<organism evidence="4 5">
    <name type="scientific">Panagrellus redivivus</name>
    <name type="common">Microworm</name>
    <dbReference type="NCBI Taxonomy" id="6233"/>
    <lineage>
        <taxon>Eukaryota</taxon>
        <taxon>Metazoa</taxon>
        <taxon>Ecdysozoa</taxon>
        <taxon>Nematoda</taxon>
        <taxon>Chromadorea</taxon>
        <taxon>Rhabditida</taxon>
        <taxon>Tylenchina</taxon>
        <taxon>Panagrolaimomorpha</taxon>
        <taxon>Panagrolaimoidea</taxon>
        <taxon>Panagrolaimidae</taxon>
        <taxon>Panagrellus</taxon>
    </lineage>
</organism>
<dbReference type="Pfam" id="PF12257">
    <property type="entry name" value="IML1"/>
    <property type="match status" value="1"/>
</dbReference>
<dbReference type="WBParaSite" id="Pan_g7475.t1">
    <property type="protein sequence ID" value="Pan_g7475.t1"/>
    <property type="gene ID" value="Pan_g7475"/>
</dbReference>
<feature type="region of interest" description="Disordered" evidence="1">
    <location>
        <begin position="675"/>
        <end position="702"/>
    </location>
</feature>
<reference evidence="4" key="1">
    <citation type="journal article" date="2013" name="Genetics">
        <title>The draft genome and transcriptome of Panagrellus redivivus are shaped by the harsh demands of a free-living lifestyle.</title>
        <authorList>
            <person name="Srinivasan J."/>
            <person name="Dillman A.R."/>
            <person name="Macchietto M.G."/>
            <person name="Heikkinen L."/>
            <person name="Lakso M."/>
            <person name="Fracchia K.M."/>
            <person name="Antoshechkin I."/>
            <person name="Mortazavi A."/>
            <person name="Wong G."/>
            <person name="Sternberg P.W."/>
        </authorList>
    </citation>
    <scope>NUCLEOTIDE SEQUENCE [LARGE SCALE GENOMIC DNA]</scope>
    <source>
        <strain evidence="4">MT8872</strain>
    </source>
</reference>
<dbReference type="InterPro" id="IPR027244">
    <property type="entry name" value="IML1"/>
</dbReference>
<dbReference type="PANTHER" id="PTHR13179">
    <property type="entry name" value="DEP DOMAIN CONTAINING PROTEIN 5"/>
    <property type="match status" value="1"/>
</dbReference>
<dbReference type="Proteomes" id="UP000492821">
    <property type="component" value="Unassembled WGS sequence"/>
</dbReference>
<dbReference type="PANTHER" id="PTHR13179:SF8">
    <property type="entry name" value="GATOR COMPLEX PROTEIN DEPDC5"/>
    <property type="match status" value="1"/>
</dbReference>
<evidence type="ECO:0000256" key="1">
    <source>
        <dbReference type="SAM" id="MobiDB-lite"/>
    </source>
</evidence>
<dbReference type="GO" id="GO:0010508">
    <property type="term" value="P:positive regulation of autophagy"/>
    <property type="evidence" value="ECO:0007669"/>
    <property type="project" value="TreeGrafter"/>
</dbReference>
<dbReference type="GO" id="GO:0005096">
    <property type="term" value="F:GTPase activator activity"/>
    <property type="evidence" value="ECO:0007669"/>
    <property type="project" value="InterPro"/>
</dbReference>
<proteinExistence type="predicted"/>
<feature type="domain" description="DEPDC5 C-terminal" evidence="3">
    <location>
        <begin position="1222"/>
        <end position="1303"/>
    </location>
</feature>
<evidence type="ECO:0000259" key="2">
    <source>
        <dbReference type="Pfam" id="PF12257"/>
    </source>
</evidence>
<dbReference type="InterPro" id="IPR045838">
    <property type="entry name" value="DEPDC5_CTD"/>
</dbReference>
<sequence>MMPNSPPSGSSYDTSFPSFEDVDEDKGFNSMFYARVKLVTRRDLRAVEFNGILCPGNGAKQGDWLEIRPVDQQRYAFICRLDIDTSSPTYQGNNADNTLRVPDKMFQNISGVFPQNSYVYIRKVRLEEVTLDSIELTFKEQYVSRTDMWRFRECLIDSAVYVNKAEEWLGIKCTVSDLWRAGDMKFSGYVSKDTRVVFRSSSSQVLIYIQFSDEMWDMDAQGDLYFERCCMGFLPKLFSRWEEHSCAHHVSLIIVSRWYFDGIPATEELKKKFSGNIDHRNRYYQDYYRLVVQNEHYSNWNHVLNKLKEAYFEYKVNIQNLQRKMLNRREPGSTISVASDGNFLEVLNLSMNSFYVYHADRRFETTGQQIFFITPGGGVFRVDRNMVNLTKQRIIDMGISLDIVCLGEQPYHAVPLFIFASGAEPDPYEDYFIPHWMNYSYYHNKPRSSIGPTIKRRVNYPKVSLRPEDVKLSILRDIEEDYIEESSSSSSDSDDSENNDDETNSVINTYIKFDERQVERTSMTNQMMKRRKRVIRELDVDELVDPERLATIYTYTPRSKYSGERVGSAEDVRNPFAERLGAIEAFKPSSYEDKRYQSYRNRVRNAPRNYMDCMRGLINPFRPEDYTVKITANRRRWIHVFPVDKLGRAKLAHHYVVGKLKSILKQVDPDVPTENTLTSAKNSPAHRPYNQVDEHNPTRVTGSGAKGVTTVWGWGSTGEEKWNPDMEIGMDWKSLVRSGLLPCTTDFFPNDRSLDEYYVTEYTVELDELEVARWVIPERRGQATSDDLLQMLFEQLIYQRLQRGYQIVTLPKEHIQQALQRIIPGKHAFRRYNRFNQREPLECTMSFNHLYHRIVTMYDPYGCNVQLFLPKKISTDLEKTQVYNYLFQVPDDYMYLESTTKFKHHNLDKLNWSTLDHAIQSRDIEGRVMDEFKCFSCRFFLVPNMEYQFAQGREGRDSHTFNPLEIYCPQRMNYNFVRFIELINGVLDAVKANCRHPSIPPSQCVEIEELLRQYVECFPPSNEMSMTIVDSQDTTQVLLQYVEEAKSMKKPNHEPPLTGFVKQLPQNVIVSFDFFEWVRQAVTDKTSYKAAKDFCTGLIKEGKLQILQRTESKTKLSTTEFHIGYVLYVVVLPEYFNERSYYDLTMEFGSDSMIQVVLAEEDNLLDDDINEIGRCCNPSSPTKECSFRMQECAVDFPSCGSSRDQVKDPKKAFMDTGRVLAESMYTSSKVYEFSVKWLMATGQKVADTVLKTWGRGASKYGFHIFAVPEDLFAEPTNPLSSPLRCPIYVPIKTDVIPHKGMKFDFIFRTALKALGFIPINCSVHSSSYELHYVHLCGGMFVKFDQTKRCFLWSWNHMFSQFYRTSICTEEYLDSVLLHFRSFWSNKDELLVEFIFNLIVNNFCYPITGITISLHPEKLFLAHVWETYEDVELSCRSDFRQSLLKYMNANNPFYC</sequence>
<dbReference type="Pfam" id="PF19418">
    <property type="entry name" value="DEPDC5_CTD"/>
    <property type="match status" value="1"/>
</dbReference>
<protein>
    <submittedName>
        <fullName evidence="5">DEPDC5_CTD domain-containing protein</fullName>
    </submittedName>
</protein>
<evidence type="ECO:0000313" key="5">
    <source>
        <dbReference type="WBParaSite" id="Pan_g7475.t1"/>
    </source>
</evidence>
<dbReference type="GO" id="GO:1904262">
    <property type="term" value="P:negative regulation of TORC1 signaling"/>
    <property type="evidence" value="ECO:0007669"/>
    <property type="project" value="TreeGrafter"/>
</dbReference>
<reference evidence="5" key="2">
    <citation type="submission" date="2020-10" db="UniProtKB">
        <authorList>
            <consortium name="WormBaseParasite"/>
        </authorList>
    </citation>
    <scope>IDENTIFICATION</scope>
</reference>
<evidence type="ECO:0000313" key="4">
    <source>
        <dbReference type="Proteomes" id="UP000492821"/>
    </source>
</evidence>
<feature type="region of interest" description="Disordered" evidence="1">
    <location>
        <begin position="483"/>
        <end position="506"/>
    </location>
</feature>
<evidence type="ECO:0000259" key="3">
    <source>
        <dbReference type="Pfam" id="PF19418"/>
    </source>
</evidence>
<keyword evidence="4" id="KW-1185">Reference proteome</keyword>
<dbReference type="GO" id="GO:0034198">
    <property type="term" value="P:cellular response to amino acid starvation"/>
    <property type="evidence" value="ECO:0007669"/>
    <property type="project" value="TreeGrafter"/>
</dbReference>
<feature type="compositionally biased region" description="Acidic residues" evidence="1">
    <location>
        <begin position="492"/>
        <end position="503"/>
    </location>
</feature>
<accession>A0A7E4W892</accession>
<dbReference type="GO" id="GO:0005765">
    <property type="term" value="C:lysosomal membrane"/>
    <property type="evidence" value="ECO:0007669"/>
    <property type="project" value="TreeGrafter"/>
</dbReference>
<name>A0A7E4W892_PANRE</name>